<organism evidence="2 3">
    <name type="scientific">Nocardia otitidiscaviarum</name>
    <dbReference type="NCBI Taxonomy" id="1823"/>
    <lineage>
        <taxon>Bacteria</taxon>
        <taxon>Bacillati</taxon>
        <taxon>Actinomycetota</taxon>
        <taxon>Actinomycetes</taxon>
        <taxon>Mycobacteriales</taxon>
        <taxon>Nocardiaceae</taxon>
        <taxon>Nocardia</taxon>
    </lineage>
</organism>
<dbReference type="RefSeq" id="WP_051037053.1">
    <property type="nucleotide sequence ID" value="NZ_UGRY01000003.1"/>
</dbReference>
<sequence length="150" mass="15799">MSTGERMRNALGLSPLAVIVLAALGVPRVIAHDLGPVPAVVNAVLVFVPIAVWIGYVLWRRVPNPFPALLAVGACYGLLLALTHQLLWNAAFADDPPRLGGNLEGRFSPGTQELVMRAFALGSSVLTGVLLGAATGAVAWLLARITDRTR</sequence>
<proteinExistence type="predicted"/>
<feature type="transmembrane region" description="Helical" evidence="1">
    <location>
        <begin position="118"/>
        <end position="143"/>
    </location>
</feature>
<name>A0A379JFX4_9NOCA</name>
<gene>
    <name evidence="2" type="ORF">NCTC1934_04778</name>
</gene>
<evidence type="ECO:0000313" key="3">
    <source>
        <dbReference type="Proteomes" id="UP000255467"/>
    </source>
</evidence>
<feature type="transmembrane region" description="Helical" evidence="1">
    <location>
        <begin position="41"/>
        <end position="59"/>
    </location>
</feature>
<accession>A0A379JFX4</accession>
<dbReference type="EMBL" id="UGRY01000003">
    <property type="protein sequence ID" value="SUD47467.1"/>
    <property type="molecule type" value="Genomic_DNA"/>
</dbReference>
<dbReference type="OrthoDB" id="2658663at2"/>
<keyword evidence="3" id="KW-1185">Reference proteome</keyword>
<feature type="transmembrane region" description="Helical" evidence="1">
    <location>
        <begin position="66"/>
        <end position="88"/>
    </location>
</feature>
<evidence type="ECO:0000256" key="1">
    <source>
        <dbReference type="SAM" id="Phobius"/>
    </source>
</evidence>
<keyword evidence="1" id="KW-1133">Transmembrane helix</keyword>
<reference evidence="2 3" key="1">
    <citation type="submission" date="2018-06" db="EMBL/GenBank/DDBJ databases">
        <authorList>
            <consortium name="Pathogen Informatics"/>
            <person name="Doyle S."/>
        </authorList>
    </citation>
    <scope>NUCLEOTIDE SEQUENCE [LARGE SCALE GENOMIC DNA]</scope>
    <source>
        <strain evidence="2 3">NCTC1934</strain>
    </source>
</reference>
<dbReference type="AlphaFoldDB" id="A0A379JFX4"/>
<keyword evidence="1" id="KW-0812">Transmembrane</keyword>
<evidence type="ECO:0000313" key="2">
    <source>
        <dbReference type="EMBL" id="SUD47467.1"/>
    </source>
</evidence>
<keyword evidence="1" id="KW-0472">Membrane</keyword>
<protein>
    <submittedName>
        <fullName evidence="2">Uncharacterized protein</fullName>
    </submittedName>
</protein>
<dbReference type="STRING" id="1406858.GCA_000710895_00389"/>
<dbReference type="Proteomes" id="UP000255467">
    <property type="component" value="Unassembled WGS sequence"/>
</dbReference>